<proteinExistence type="predicted"/>
<sequence length="78" mass="8566">MATRAYILIKVKAGKTKDVVQALKKLSGVEQAHSCFGRPDIFVFINVQDERTLSDVVITKVHAIEGVEETDTHIVADA</sequence>
<dbReference type="Gene3D" id="3.30.70.920">
    <property type="match status" value="1"/>
</dbReference>
<keyword evidence="3" id="KW-1185">Reference proteome</keyword>
<protein>
    <submittedName>
        <fullName evidence="2">Putative Regulator protein, AsnC family</fullName>
    </submittedName>
</protein>
<dbReference type="Proteomes" id="UP000248168">
    <property type="component" value="Unassembled WGS sequence"/>
</dbReference>
<dbReference type="InParanoid" id="A0A330L688"/>
<dbReference type="InterPro" id="IPR019887">
    <property type="entry name" value="Tscrpt_reg_AsnC/Lrp_C"/>
</dbReference>
<evidence type="ECO:0000313" key="2">
    <source>
        <dbReference type="EMBL" id="SPP65274.1"/>
    </source>
</evidence>
<dbReference type="RefSeq" id="WP_181416786.1">
    <property type="nucleotide sequence ID" value="NZ_OUNR01000016.1"/>
</dbReference>
<dbReference type="SUPFAM" id="SSF54909">
    <property type="entry name" value="Dimeric alpha+beta barrel"/>
    <property type="match status" value="1"/>
</dbReference>
<evidence type="ECO:0000313" key="3">
    <source>
        <dbReference type="Proteomes" id="UP000248168"/>
    </source>
</evidence>
<reference evidence="3" key="1">
    <citation type="submission" date="2018-04" db="EMBL/GenBank/DDBJ databases">
        <authorList>
            <person name="Lucker S."/>
            <person name="Sakoula D."/>
        </authorList>
    </citation>
    <scope>NUCLEOTIDE SEQUENCE [LARGE SCALE GENOMIC DNA]</scope>
</reference>
<organism evidence="2 3">
    <name type="scientific">Nitrospira lenta</name>
    <dbReference type="NCBI Taxonomy" id="1436998"/>
    <lineage>
        <taxon>Bacteria</taxon>
        <taxon>Pseudomonadati</taxon>
        <taxon>Nitrospirota</taxon>
        <taxon>Nitrospiria</taxon>
        <taxon>Nitrospirales</taxon>
        <taxon>Nitrospiraceae</taxon>
        <taxon>Nitrospira</taxon>
    </lineage>
</organism>
<name>A0A330L688_9BACT</name>
<dbReference type="Pfam" id="PF01037">
    <property type="entry name" value="AsnC_trans_reg"/>
    <property type="match status" value="1"/>
</dbReference>
<dbReference type="InterPro" id="IPR011008">
    <property type="entry name" value="Dimeric_a/b-barrel"/>
</dbReference>
<dbReference type="AlphaFoldDB" id="A0A330L688"/>
<accession>A0A330L688</accession>
<gene>
    <name evidence="2" type="ORF">NITLEN_30188</name>
</gene>
<dbReference type="EMBL" id="OUNR01000016">
    <property type="protein sequence ID" value="SPP65274.1"/>
    <property type="molecule type" value="Genomic_DNA"/>
</dbReference>
<feature type="domain" description="Transcription regulator AsnC/Lrp ligand binding" evidence="1">
    <location>
        <begin position="7"/>
        <end position="76"/>
    </location>
</feature>
<evidence type="ECO:0000259" key="1">
    <source>
        <dbReference type="Pfam" id="PF01037"/>
    </source>
</evidence>